<keyword evidence="4" id="KW-1185">Reference proteome</keyword>
<feature type="domain" description="C-type lectin" evidence="2">
    <location>
        <begin position="60"/>
        <end position="151"/>
    </location>
</feature>
<accession>A0A226EB84</accession>
<feature type="chain" id="PRO_5013144255" evidence="1">
    <location>
        <begin position="20"/>
        <end position="166"/>
    </location>
</feature>
<dbReference type="AlphaFoldDB" id="A0A226EB84"/>
<evidence type="ECO:0000313" key="3">
    <source>
        <dbReference type="EMBL" id="OXA54783.1"/>
    </source>
</evidence>
<dbReference type="SUPFAM" id="SSF56436">
    <property type="entry name" value="C-type lectin-like"/>
    <property type="match status" value="1"/>
</dbReference>
<dbReference type="InterPro" id="IPR016187">
    <property type="entry name" value="CTDL_fold"/>
</dbReference>
<dbReference type="Proteomes" id="UP000198287">
    <property type="component" value="Unassembled WGS sequence"/>
</dbReference>
<proteinExistence type="predicted"/>
<dbReference type="PROSITE" id="PS50041">
    <property type="entry name" value="C_TYPE_LECTIN_2"/>
    <property type="match status" value="1"/>
</dbReference>
<dbReference type="InterPro" id="IPR016186">
    <property type="entry name" value="C-type_lectin-like/link_sf"/>
</dbReference>
<reference evidence="3 4" key="1">
    <citation type="submission" date="2015-12" db="EMBL/GenBank/DDBJ databases">
        <title>The genome of Folsomia candida.</title>
        <authorList>
            <person name="Faddeeva A."/>
            <person name="Derks M.F."/>
            <person name="Anvar Y."/>
            <person name="Smit S."/>
            <person name="Van Straalen N."/>
            <person name="Roelofs D."/>
        </authorList>
    </citation>
    <scope>NUCLEOTIDE SEQUENCE [LARGE SCALE GENOMIC DNA]</scope>
    <source>
        <strain evidence="3 4">VU population</strain>
        <tissue evidence="3">Whole body</tissue>
    </source>
</reference>
<dbReference type="EMBL" id="LNIX01000005">
    <property type="protein sequence ID" value="OXA54783.1"/>
    <property type="molecule type" value="Genomic_DNA"/>
</dbReference>
<keyword evidence="3" id="KW-0430">Lectin</keyword>
<dbReference type="InterPro" id="IPR001304">
    <property type="entry name" value="C-type_lectin-like"/>
</dbReference>
<keyword evidence="1" id="KW-0732">Signal</keyword>
<protein>
    <submittedName>
        <fullName evidence="3">C-type lectin</fullName>
    </submittedName>
</protein>
<gene>
    <name evidence="3" type="ORF">Fcan01_10382</name>
</gene>
<dbReference type="GO" id="GO:0030246">
    <property type="term" value="F:carbohydrate binding"/>
    <property type="evidence" value="ECO:0007669"/>
    <property type="project" value="UniProtKB-KW"/>
</dbReference>
<sequence>MKTLFGIFATFAVMAAVSAYEIVGGSKIVDPVEFVGISGSKIYLRDQSISGMDFAGYVDFCQKNGLRTASILSAAEHEVVRSYINANNFRNMWIGAWDINHEGIYTWIETEKEMEYSDWGRDWIIGHDRPTYNCAFIGSRSGGAKFYDSPCTTSWFVPLCEARLVV</sequence>
<name>A0A226EB84_FOLCA</name>
<organism evidence="3 4">
    <name type="scientific">Folsomia candida</name>
    <name type="common">Springtail</name>
    <dbReference type="NCBI Taxonomy" id="158441"/>
    <lineage>
        <taxon>Eukaryota</taxon>
        <taxon>Metazoa</taxon>
        <taxon>Ecdysozoa</taxon>
        <taxon>Arthropoda</taxon>
        <taxon>Hexapoda</taxon>
        <taxon>Collembola</taxon>
        <taxon>Entomobryomorpha</taxon>
        <taxon>Isotomoidea</taxon>
        <taxon>Isotomidae</taxon>
        <taxon>Proisotominae</taxon>
        <taxon>Folsomia</taxon>
    </lineage>
</organism>
<evidence type="ECO:0000313" key="4">
    <source>
        <dbReference type="Proteomes" id="UP000198287"/>
    </source>
</evidence>
<evidence type="ECO:0000259" key="2">
    <source>
        <dbReference type="PROSITE" id="PS50041"/>
    </source>
</evidence>
<dbReference type="Pfam" id="PF00059">
    <property type="entry name" value="Lectin_C"/>
    <property type="match status" value="1"/>
</dbReference>
<dbReference type="CDD" id="cd00037">
    <property type="entry name" value="CLECT"/>
    <property type="match status" value="1"/>
</dbReference>
<comment type="caution">
    <text evidence="3">The sequence shown here is derived from an EMBL/GenBank/DDBJ whole genome shotgun (WGS) entry which is preliminary data.</text>
</comment>
<feature type="signal peptide" evidence="1">
    <location>
        <begin position="1"/>
        <end position="19"/>
    </location>
</feature>
<dbReference type="Gene3D" id="3.10.100.10">
    <property type="entry name" value="Mannose-Binding Protein A, subunit A"/>
    <property type="match status" value="1"/>
</dbReference>
<evidence type="ECO:0000256" key="1">
    <source>
        <dbReference type="SAM" id="SignalP"/>
    </source>
</evidence>
<dbReference type="OrthoDB" id="8066719at2759"/>